<dbReference type="AlphaFoldDB" id="A0A4Z2G798"/>
<accession>A0A4Z2G798</accession>
<evidence type="ECO:0000313" key="1">
    <source>
        <dbReference type="EMBL" id="TNN49437.1"/>
    </source>
</evidence>
<reference evidence="1 2" key="1">
    <citation type="submission" date="2019-03" db="EMBL/GenBank/DDBJ databases">
        <title>First draft genome of Liparis tanakae, snailfish: a comprehensive survey of snailfish specific genes.</title>
        <authorList>
            <person name="Kim W."/>
            <person name="Song I."/>
            <person name="Jeong J.-H."/>
            <person name="Kim D."/>
            <person name="Kim S."/>
            <person name="Ryu S."/>
            <person name="Song J.Y."/>
            <person name="Lee S.K."/>
        </authorList>
    </citation>
    <scope>NUCLEOTIDE SEQUENCE [LARGE SCALE GENOMIC DNA]</scope>
    <source>
        <tissue evidence="1">Muscle</tissue>
    </source>
</reference>
<proteinExistence type="predicted"/>
<dbReference type="OrthoDB" id="7289984at2759"/>
<gene>
    <name evidence="1" type="ORF">EYF80_040392</name>
</gene>
<name>A0A4Z2G798_9TELE</name>
<protein>
    <submittedName>
        <fullName evidence="1">Uncharacterized protein</fullName>
    </submittedName>
</protein>
<keyword evidence="2" id="KW-1185">Reference proteome</keyword>
<dbReference type="Proteomes" id="UP000314294">
    <property type="component" value="Unassembled WGS sequence"/>
</dbReference>
<comment type="caution">
    <text evidence="1">The sequence shown here is derived from an EMBL/GenBank/DDBJ whole genome shotgun (WGS) entry which is preliminary data.</text>
</comment>
<organism evidence="1 2">
    <name type="scientific">Liparis tanakae</name>
    <name type="common">Tanaka's snailfish</name>
    <dbReference type="NCBI Taxonomy" id="230148"/>
    <lineage>
        <taxon>Eukaryota</taxon>
        <taxon>Metazoa</taxon>
        <taxon>Chordata</taxon>
        <taxon>Craniata</taxon>
        <taxon>Vertebrata</taxon>
        <taxon>Euteleostomi</taxon>
        <taxon>Actinopterygii</taxon>
        <taxon>Neopterygii</taxon>
        <taxon>Teleostei</taxon>
        <taxon>Neoteleostei</taxon>
        <taxon>Acanthomorphata</taxon>
        <taxon>Eupercaria</taxon>
        <taxon>Perciformes</taxon>
        <taxon>Cottioidei</taxon>
        <taxon>Cottales</taxon>
        <taxon>Liparidae</taxon>
        <taxon>Liparis</taxon>
    </lineage>
</organism>
<evidence type="ECO:0000313" key="2">
    <source>
        <dbReference type="Proteomes" id="UP000314294"/>
    </source>
</evidence>
<dbReference type="EMBL" id="SRLO01000657">
    <property type="protein sequence ID" value="TNN49437.1"/>
    <property type="molecule type" value="Genomic_DNA"/>
</dbReference>
<sequence length="61" mass="6598">MTTSPPRPHSAPRCSNMKTIAAQHGVLSTEDSVLAMLDVMTSLGNKDTGMLVDWQGNTIPW</sequence>